<keyword evidence="2" id="KW-1185">Reference proteome</keyword>
<evidence type="ECO:0000313" key="2">
    <source>
        <dbReference type="Proteomes" id="UP001324115"/>
    </source>
</evidence>
<dbReference type="PANTHER" id="PTHR33437">
    <property type="entry name" value="OS06G0361200 PROTEIN"/>
    <property type="match status" value="1"/>
</dbReference>
<reference evidence="1 2" key="1">
    <citation type="journal article" date="2023" name="G3 (Bethesda)">
        <title>A haplotype-resolved chromosome-scale genome for Quercus rubra L. provides insights into the genetics of adaptive traits for red oak species.</title>
        <authorList>
            <person name="Kapoor B."/>
            <person name="Jenkins J."/>
            <person name="Schmutz J."/>
            <person name="Zhebentyayeva T."/>
            <person name="Kuelheim C."/>
            <person name="Coggeshall M."/>
            <person name="Heim C."/>
            <person name="Lasky J.R."/>
            <person name="Leites L."/>
            <person name="Islam-Faridi N."/>
            <person name="Romero-Severson J."/>
            <person name="DeLeo V.L."/>
            <person name="Lucas S.M."/>
            <person name="Lazic D."/>
            <person name="Gailing O."/>
            <person name="Carlson J."/>
            <person name="Staton M."/>
        </authorList>
    </citation>
    <scope>NUCLEOTIDE SEQUENCE [LARGE SCALE GENOMIC DNA]</scope>
    <source>
        <strain evidence="1">Pseudo-F2</strain>
    </source>
</reference>
<dbReference type="EMBL" id="JAXUIC010000005">
    <property type="protein sequence ID" value="KAK4590657.1"/>
    <property type="molecule type" value="Genomic_DNA"/>
</dbReference>
<dbReference type="AlphaFoldDB" id="A0AAN7FDP9"/>
<evidence type="ECO:0000313" key="1">
    <source>
        <dbReference type="EMBL" id="KAK4590657.1"/>
    </source>
</evidence>
<gene>
    <name evidence="1" type="ORF">RGQ29_020999</name>
</gene>
<dbReference type="PANTHER" id="PTHR33437:SF2">
    <property type="entry name" value="OS06G0361200 PROTEIN"/>
    <property type="match status" value="1"/>
</dbReference>
<organism evidence="1 2">
    <name type="scientific">Quercus rubra</name>
    <name type="common">Northern red oak</name>
    <name type="synonym">Quercus borealis</name>
    <dbReference type="NCBI Taxonomy" id="3512"/>
    <lineage>
        <taxon>Eukaryota</taxon>
        <taxon>Viridiplantae</taxon>
        <taxon>Streptophyta</taxon>
        <taxon>Embryophyta</taxon>
        <taxon>Tracheophyta</taxon>
        <taxon>Spermatophyta</taxon>
        <taxon>Magnoliopsida</taxon>
        <taxon>eudicotyledons</taxon>
        <taxon>Gunneridae</taxon>
        <taxon>Pentapetalae</taxon>
        <taxon>rosids</taxon>
        <taxon>fabids</taxon>
        <taxon>Fagales</taxon>
        <taxon>Fagaceae</taxon>
        <taxon>Quercus</taxon>
    </lineage>
</organism>
<accession>A0AAN7FDP9</accession>
<protein>
    <recommendedName>
        <fullName evidence="3">Ty3-gypsy retrotransposon protein</fullName>
    </recommendedName>
</protein>
<evidence type="ECO:0008006" key="3">
    <source>
        <dbReference type="Google" id="ProtNLM"/>
    </source>
</evidence>
<dbReference type="Proteomes" id="UP001324115">
    <property type="component" value="Unassembled WGS sequence"/>
</dbReference>
<comment type="caution">
    <text evidence="1">The sequence shown here is derived from an EMBL/GenBank/DDBJ whole genome shotgun (WGS) entry which is preliminary data.</text>
</comment>
<name>A0AAN7FDP9_QUERU</name>
<proteinExistence type="predicted"/>
<sequence length="538" mass="61506">MAFSKNIQASTIATSTKLGTATTNNCIGANNRSQLKANNQLQAQSTKEAKIQTIISLDPLARNKDISTLEHLKYGSKSPSSFTRRNSKDEISRAYFKSLSTPSSWEVTSVMMTNIFTMEEKMAKMEQRVVLLTKALEDKDLQIATLMNKLEVQDLGELSHGHKFTSAKDDKGREIENTLQREQSTSMALFSLTYLKPYTRRIDNMRMPNGYQPPKFLQFDGKGNPKQHIAHFVETCENAGTQGILLVKQFVRSLKGNAFDWYTDLEPESIDSWEQLERGNEPVVDYINQWRSLSLDCKDRLSEISVVEMCIQGMHWGLLYILQGIKPRTFEELATSAHDMELSIASHGSTNPPILEESKKEVRKNDRNAKVSLKDPMAVNAAEVKVPRRRANANEKWLEGWQKNEVRRLNFKEHEQKVYPFLDEDVPNILEQLLQLKLIELPECKRPQDIGKVDDSNYCKYHRIIGHRIQKCFVFKEQIMKLAKENKIDLNFNEVVGSNYVTVACDWLDAHVTLEAVSGSISGDTHYYTLSPPFCKNR</sequence>